<dbReference type="EMBL" id="GBXM01033025">
    <property type="protein sequence ID" value="JAH75552.1"/>
    <property type="molecule type" value="Transcribed_RNA"/>
</dbReference>
<evidence type="ECO:0000313" key="1">
    <source>
        <dbReference type="EMBL" id="JAH75552.1"/>
    </source>
</evidence>
<sequence length="39" mass="4187">MTLPNNLGPAVGPRFPAVCEIVCVLQHSVSCTEKLIFSD</sequence>
<name>A0A0E9VBX1_ANGAN</name>
<accession>A0A0E9VBX1</accession>
<organism evidence="1">
    <name type="scientific">Anguilla anguilla</name>
    <name type="common">European freshwater eel</name>
    <name type="synonym">Muraena anguilla</name>
    <dbReference type="NCBI Taxonomy" id="7936"/>
    <lineage>
        <taxon>Eukaryota</taxon>
        <taxon>Metazoa</taxon>
        <taxon>Chordata</taxon>
        <taxon>Craniata</taxon>
        <taxon>Vertebrata</taxon>
        <taxon>Euteleostomi</taxon>
        <taxon>Actinopterygii</taxon>
        <taxon>Neopterygii</taxon>
        <taxon>Teleostei</taxon>
        <taxon>Anguilliformes</taxon>
        <taxon>Anguillidae</taxon>
        <taxon>Anguilla</taxon>
    </lineage>
</organism>
<proteinExistence type="predicted"/>
<reference evidence="1" key="2">
    <citation type="journal article" date="2015" name="Fish Shellfish Immunol.">
        <title>Early steps in the European eel (Anguilla anguilla)-Vibrio vulnificus interaction in the gills: Role of the RtxA13 toxin.</title>
        <authorList>
            <person name="Callol A."/>
            <person name="Pajuelo D."/>
            <person name="Ebbesson L."/>
            <person name="Teles M."/>
            <person name="MacKenzie S."/>
            <person name="Amaro C."/>
        </authorList>
    </citation>
    <scope>NUCLEOTIDE SEQUENCE</scope>
</reference>
<dbReference type="AlphaFoldDB" id="A0A0E9VBX1"/>
<protein>
    <submittedName>
        <fullName evidence="1">Uncharacterized protein</fullName>
    </submittedName>
</protein>
<reference evidence="1" key="1">
    <citation type="submission" date="2014-11" db="EMBL/GenBank/DDBJ databases">
        <authorList>
            <person name="Amaro Gonzalez C."/>
        </authorList>
    </citation>
    <scope>NUCLEOTIDE SEQUENCE</scope>
</reference>